<feature type="region of interest" description="Disordered" evidence="1">
    <location>
        <begin position="67"/>
        <end position="99"/>
    </location>
</feature>
<evidence type="ECO:0000259" key="2">
    <source>
        <dbReference type="Pfam" id="PF02120"/>
    </source>
</evidence>
<dbReference type="InterPro" id="IPR021136">
    <property type="entry name" value="Flagellar_hook_control-like_C"/>
</dbReference>
<protein>
    <submittedName>
        <fullName evidence="3">Flagellar hook-length control protein FliK</fullName>
    </submittedName>
</protein>
<dbReference type="AlphaFoldDB" id="A0A9X7W2M4"/>
<name>A0A9X7W2M4_9BACL</name>
<evidence type="ECO:0000313" key="3">
    <source>
        <dbReference type="EMBL" id="QSO49571.1"/>
    </source>
</evidence>
<reference evidence="3 4" key="1">
    <citation type="submission" date="2021-02" db="EMBL/GenBank/DDBJ databases">
        <title>Alicyclobacillus curvatus sp. nov. and Alicyclobacillus mengziensis sp. nov., two acidophilic bacteria isolated from acid mine drainage.</title>
        <authorList>
            <person name="Huang Y."/>
        </authorList>
    </citation>
    <scope>NUCLEOTIDE SEQUENCE [LARGE SCALE GENOMIC DNA]</scope>
    <source>
        <strain evidence="3 4">S30H14</strain>
    </source>
</reference>
<proteinExistence type="predicted"/>
<dbReference type="EMBL" id="CP071182">
    <property type="protein sequence ID" value="QSO49571.1"/>
    <property type="molecule type" value="Genomic_DNA"/>
</dbReference>
<organism evidence="3 4">
    <name type="scientific">Alicyclobacillus mengziensis</name>
    <dbReference type="NCBI Taxonomy" id="2931921"/>
    <lineage>
        <taxon>Bacteria</taxon>
        <taxon>Bacillati</taxon>
        <taxon>Bacillota</taxon>
        <taxon>Bacilli</taxon>
        <taxon>Bacillales</taxon>
        <taxon>Alicyclobacillaceae</taxon>
        <taxon>Alicyclobacillus</taxon>
    </lineage>
</organism>
<keyword evidence="3" id="KW-0966">Cell projection</keyword>
<sequence length="422" mass="42049">MTTVPSLSGPRVAPGTESRSPHSGTSVPTGGTSSGAGTDAFTSVLEAMIFGGPPLLVPQAQTPIPRAGMSQLSSRSPLRSPLRSQPSSVRAGGLAKAGPLSRTESAFAASNVTKAGNHARVAAAPDSRQRSSGGQDTPAVKAGTAVSQNTTAHGLSGVAGASASGTTPVQGNAQGRGQAPVIGGFSAENASQSAQAKLPTSPHLLTTANTATNVSLVSGLTQKPSQHLEASPAAQTSPSLALSPVSLATGVTSNAATAAGASTPVASTPVVTFGDLQSLYGITQAAAHVSTTGQHVLQVQVHPAGLGSILVSVVQTPTGVNIGIQANQMQVMQWLGGHAETLQTRLQDSGLAVNQVAVSFGDTNLHGNGQGSSERRQKSAEAVHKTGSLKRAGGFAGMNELGPPVQSERGLGWQGSAYGGWI</sequence>
<feature type="region of interest" description="Disordered" evidence="1">
    <location>
        <begin position="363"/>
        <end position="384"/>
    </location>
</feature>
<keyword evidence="3" id="KW-0969">Cilium</keyword>
<feature type="compositionally biased region" description="Low complexity" evidence="1">
    <location>
        <begin position="70"/>
        <end position="88"/>
    </location>
</feature>
<dbReference type="Proteomes" id="UP000663505">
    <property type="component" value="Chromosome"/>
</dbReference>
<dbReference type="InterPro" id="IPR038610">
    <property type="entry name" value="FliK-like_C_sf"/>
</dbReference>
<keyword evidence="4" id="KW-1185">Reference proteome</keyword>
<keyword evidence="3" id="KW-0282">Flagellum</keyword>
<dbReference type="CDD" id="cd17470">
    <property type="entry name" value="T3SS_Flik_C"/>
    <property type="match status" value="1"/>
</dbReference>
<feature type="compositionally biased region" description="Basic and acidic residues" evidence="1">
    <location>
        <begin position="373"/>
        <end position="384"/>
    </location>
</feature>
<evidence type="ECO:0000313" key="4">
    <source>
        <dbReference type="Proteomes" id="UP000663505"/>
    </source>
</evidence>
<feature type="region of interest" description="Disordered" evidence="1">
    <location>
        <begin position="1"/>
        <end position="39"/>
    </location>
</feature>
<dbReference type="RefSeq" id="WP_206658880.1">
    <property type="nucleotide sequence ID" value="NZ_CP071182.1"/>
</dbReference>
<evidence type="ECO:0000256" key="1">
    <source>
        <dbReference type="SAM" id="MobiDB-lite"/>
    </source>
</evidence>
<dbReference type="Gene3D" id="3.30.750.140">
    <property type="match status" value="1"/>
</dbReference>
<feature type="region of interest" description="Disordered" evidence="1">
    <location>
        <begin position="116"/>
        <end position="183"/>
    </location>
</feature>
<feature type="compositionally biased region" description="Low complexity" evidence="1">
    <location>
        <begin position="156"/>
        <end position="165"/>
    </location>
</feature>
<dbReference type="Pfam" id="PF02120">
    <property type="entry name" value="Flg_hook"/>
    <property type="match status" value="1"/>
</dbReference>
<gene>
    <name evidence="3" type="ORF">JZ786_12140</name>
</gene>
<accession>A0A9X7W2M4</accession>
<dbReference type="KEGG" id="afx:JZ786_12140"/>
<feature type="compositionally biased region" description="Low complexity" evidence="1">
    <location>
        <begin position="23"/>
        <end position="39"/>
    </location>
</feature>
<feature type="compositionally biased region" description="Polar residues" evidence="1">
    <location>
        <begin position="166"/>
        <end position="175"/>
    </location>
</feature>
<feature type="domain" description="Flagellar hook-length control protein-like C-terminal" evidence="2">
    <location>
        <begin position="291"/>
        <end position="363"/>
    </location>
</feature>